<organism evidence="1 2">
    <name type="scientific">Oryza meyeriana var. granulata</name>
    <dbReference type="NCBI Taxonomy" id="110450"/>
    <lineage>
        <taxon>Eukaryota</taxon>
        <taxon>Viridiplantae</taxon>
        <taxon>Streptophyta</taxon>
        <taxon>Embryophyta</taxon>
        <taxon>Tracheophyta</taxon>
        <taxon>Spermatophyta</taxon>
        <taxon>Magnoliopsida</taxon>
        <taxon>Liliopsida</taxon>
        <taxon>Poales</taxon>
        <taxon>Poaceae</taxon>
        <taxon>BOP clade</taxon>
        <taxon>Oryzoideae</taxon>
        <taxon>Oryzeae</taxon>
        <taxon>Oryzinae</taxon>
        <taxon>Oryza</taxon>
        <taxon>Oryza meyeriana</taxon>
    </lineage>
</organism>
<name>A0A6G1CR49_9ORYZ</name>
<comment type="caution">
    <text evidence="1">The sequence shown here is derived from an EMBL/GenBank/DDBJ whole genome shotgun (WGS) entry which is preliminary data.</text>
</comment>
<proteinExistence type="predicted"/>
<dbReference type="AlphaFoldDB" id="A0A6G1CR49"/>
<evidence type="ECO:0000313" key="2">
    <source>
        <dbReference type="Proteomes" id="UP000479710"/>
    </source>
</evidence>
<sequence length="83" mass="9523">MLKSKLPHLVMVSSSRPLYPICHFLQHQVVLHLMPSDDHRRRGRGPHVDEREARRLLAHLHHGAGAHDRPVLAARHIRSMLAV</sequence>
<gene>
    <name evidence="1" type="ORF">E2562_018073</name>
</gene>
<evidence type="ECO:0000313" key="1">
    <source>
        <dbReference type="EMBL" id="KAF0902577.1"/>
    </source>
</evidence>
<keyword evidence="2" id="KW-1185">Reference proteome</keyword>
<dbReference type="EMBL" id="SPHZ02000008">
    <property type="protein sequence ID" value="KAF0902577.1"/>
    <property type="molecule type" value="Genomic_DNA"/>
</dbReference>
<accession>A0A6G1CR49</accession>
<protein>
    <submittedName>
        <fullName evidence="1">Uncharacterized protein</fullName>
    </submittedName>
</protein>
<reference evidence="1 2" key="1">
    <citation type="submission" date="2019-11" db="EMBL/GenBank/DDBJ databases">
        <title>Whole genome sequence of Oryza granulata.</title>
        <authorList>
            <person name="Li W."/>
        </authorList>
    </citation>
    <scope>NUCLEOTIDE SEQUENCE [LARGE SCALE GENOMIC DNA]</scope>
    <source>
        <strain evidence="2">cv. Menghai</strain>
        <tissue evidence="1">Leaf</tissue>
    </source>
</reference>
<dbReference type="Proteomes" id="UP000479710">
    <property type="component" value="Unassembled WGS sequence"/>
</dbReference>